<feature type="compositionally biased region" description="Basic and acidic residues" evidence="1">
    <location>
        <begin position="276"/>
        <end position="289"/>
    </location>
</feature>
<organism evidence="3 4">
    <name type="scientific">Trichomonas vaginalis (strain ATCC PRA-98 / G3)</name>
    <dbReference type="NCBI Taxonomy" id="412133"/>
    <lineage>
        <taxon>Eukaryota</taxon>
        <taxon>Metamonada</taxon>
        <taxon>Parabasalia</taxon>
        <taxon>Trichomonadida</taxon>
        <taxon>Trichomonadidae</taxon>
        <taxon>Trichomonas</taxon>
    </lineage>
</organism>
<dbReference type="Proteomes" id="UP000001542">
    <property type="component" value="Unassembled WGS sequence"/>
</dbReference>
<reference evidence="3" key="1">
    <citation type="submission" date="2006-10" db="EMBL/GenBank/DDBJ databases">
        <authorList>
            <person name="Amadeo P."/>
            <person name="Zhao Q."/>
            <person name="Wortman J."/>
            <person name="Fraser-Liggett C."/>
            <person name="Carlton J."/>
        </authorList>
    </citation>
    <scope>NUCLEOTIDE SEQUENCE</scope>
    <source>
        <strain evidence="3">G3</strain>
    </source>
</reference>
<keyword evidence="2" id="KW-1133">Transmembrane helix</keyword>
<feature type="compositionally biased region" description="Basic and acidic residues" evidence="1">
    <location>
        <begin position="309"/>
        <end position="322"/>
    </location>
</feature>
<keyword evidence="2" id="KW-0472">Membrane</keyword>
<evidence type="ECO:0000256" key="2">
    <source>
        <dbReference type="SAM" id="Phobius"/>
    </source>
</evidence>
<proteinExistence type="predicted"/>
<reference evidence="3" key="2">
    <citation type="journal article" date="2007" name="Science">
        <title>Draft genome sequence of the sexually transmitted pathogen Trichomonas vaginalis.</title>
        <authorList>
            <person name="Carlton J.M."/>
            <person name="Hirt R.P."/>
            <person name="Silva J.C."/>
            <person name="Delcher A.L."/>
            <person name="Schatz M."/>
            <person name="Zhao Q."/>
            <person name="Wortman J.R."/>
            <person name="Bidwell S.L."/>
            <person name="Alsmark U.C.M."/>
            <person name="Besteiro S."/>
            <person name="Sicheritz-Ponten T."/>
            <person name="Noel C.J."/>
            <person name="Dacks J.B."/>
            <person name="Foster P.G."/>
            <person name="Simillion C."/>
            <person name="Van de Peer Y."/>
            <person name="Miranda-Saavedra D."/>
            <person name="Barton G.J."/>
            <person name="Westrop G.D."/>
            <person name="Mueller S."/>
            <person name="Dessi D."/>
            <person name="Fiori P.L."/>
            <person name="Ren Q."/>
            <person name="Paulsen I."/>
            <person name="Zhang H."/>
            <person name="Bastida-Corcuera F.D."/>
            <person name="Simoes-Barbosa A."/>
            <person name="Brown M.T."/>
            <person name="Hayes R.D."/>
            <person name="Mukherjee M."/>
            <person name="Okumura C.Y."/>
            <person name="Schneider R."/>
            <person name="Smith A.J."/>
            <person name="Vanacova S."/>
            <person name="Villalvazo M."/>
            <person name="Haas B.J."/>
            <person name="Pertea M."/>
            <person name="Feldblyum T.V."/>
            <person name="Utterback T.R."/>
            <person name="Shu C.L."/>
            <person name="Osoegawa K."/>
            <person name="de Jong P.J."/>
            <person name="Hrdy I."/>
            <person name="Horvathova L."/>
            <person name="Zubacova Z."/>
            <person name="Dolezal P."/>
            <person name="Malik S.B."/>
            <person name="Logsdon J.M. Jr."/>
            <person name="Henze K."/>
            <person name="Gupta A."/>
            <person name="Wang C.C."/>
            <person name="Dunne R.L."/>
            <person name="Upcroft J.A."/>
            <person name="Upcroft P."/>
            <person name="White O."/>
            <person name="Salzberg S.L."/>
            <person name="Tang P."/>
            <person name="Chiu C.-H."/>
            <person name="Lee Y.-S."/>
            <person name="Embley T.M."/>
            <person name="Coombs G.H."/>
            <person name="Mottram J.C."/>
            <person name="Tachezy J."/>
            <person name="Fraser-Liggett C.M."/>
            <person name="Johnson P.J."/>
        </authorList>
    </citation>
    <scope>NUCLEOTIDE SEQUENCE [LARGE SCALE GENOMIC DNA]</scope>
    <source>
        <strain evidence="3">G3</strain>
    </source>
</reference>
<dbReference type="EMBL" id="DS113265">
    <property type="protein sequence ID" value="EAY14804.1"/>
    <property type="molecule type" value="Genomic_DNA"/>
</dbReference>
<protein>
    <submittedName>
        <fullName evidence="3">Uncharacterized protein</fullName>
    </submittedName>
</protein>
<dbReference type="AlphaFoldDB" id="A2DXU4"/>
<dbReference type="VEuPathDB" id="TrichDB:TVAG_219870"/>
<evidence type="ECO:0000256" key="1">
    <source>
        <dbReference type="SAM" id="MobiDB-lite"/>
    </source>
</evidence>
<feature type="transmembrane region" description="Helical" evidence="2">
    <location>
        <begin position="344"/>
        <end position="362"/>
    </location>
</feature>
<accession>A2DXU4</accession>
<evidence type="ECO:0000313" key="4">
    <source>
        <dbReference type="Proteomes" id="UP000001542"/>
    </source>
</evidence>
<dbReference type="VEuPathDB" id="TrichDB:TVAGG3_0683880"/>
<name>A2DXU4_TRIV3</name>
<keyword evidence="4" id="KW-1185">Reference proteome</keyword>
<dbReference type="KEGG" id="tva:4772801"/>
<feature type="region of interest" description="Disordered" evidence="1">
    <location>
        <begin position="370"/>
        <end position="392"/>
    </location>
</feature>
<evidence type="ECO:0000313" key="3">
    <source>
        <dbReference type="EMBL" id="EAY14804.1"/>
    </source>
</evidence>
<sequence length="392" mass="44833">MLSAIFSLSLLTISSYPIRQKKGKEVYYEIVDNSNFVKFSSIKNLEFELYSKDNDKLTLIYASKGDPGIIGFVNGNMNIIIKVISKDNLETMLDIYTLDTEPQNSKLKAKGFLLLNSRSTIIPPDITQSKEISYDKIKDKLVIINSLIKYTGKGVYTEKDDNATEMPPIKIITDDEMEEIVKPKEKKKIHLKSQLEKEIEDEAEDFQSQKVQKQDIKKGKLRARPDNDDDDDSEEIQTSPKRNGKDEKDKMDDDYDDDMEMKNQHGDSKDEENDDNFNKKATKDNRNQDSDLDNDTDAKAHNNNGNQEPGKDNKDNFEKDTDRFEEDDELLNAKKLKKSGSSNFSLILVIIVATAVISFFIYKQYFSDESKRSPGNFRGSEDDLGDVKFSPL</sequence>
<feature type="compositionally biased region" description="Basic and acidic residues" evidence="1">
    <location>
        <begin position="212"/>
        <end position="226"/>
    </location>
</feature>
<dbReference type="RefSeq" id="XP_001327027.1">
    <property type="nucleotide sequence ID" value="XM_001326992.1"/>
</dbReference>
<gene>
    <name evidence="3" type="ORF">TVAG_219870</name>
</gene>
<feature type="region of interest" description="Disordered" evidence="1">
    <location>
        <begin position="200"/>
        <end position="323"/>
    </location>
</feature>
<dbReference type="InParanoid" id="A2DXU4"/>
<keyword evidence="2" id="KW-0812">Transmembrane</keyword>